<dbReference type="GO" id="GO:0006629">
    <property type="term" value="P:lipid metabolic process"/>
    <property type="evidence" value="ECO:0007669"/>
    <property type="project" value="InterPro"/>
</dbReference>
<evidence type="ECO:0000259" key="1">
    <source>
        <dbReference type="Pfam" id="PF00487"/>
    </source>
</evidence>
<dbReference type="Proteomes" id="UP000247772">
    <property type="component" value="Unassembled WGS sequence"/>
</dbReference>
<organism evidence="2 3">
    <name type="scientific">Paraburkholderia silvatlantica</name>
    <dbReference type="NCBI Taxonomy" id="321895"/>
    <lineage>
        <taxon>Bacteria</taxon>
        <taxon>Pseudomonadati</taxon>
        <taxon>Pseudomonadota</taxon>
        <taxon>Betaproteobacteria</taxon>
        <taxon>Burkholderiales</taxon>
        <taxon>Burkholderiaceae</taxon>
        <taxon>Paraburkholderia</taxon>
    </lineage>
</organism>
<name>A0A2V4U9P2_9BURK</name>
<dbReference type="AlphaFoldDB" id="A0A2V4U9P2"/>
<proteinExistence type="predicted"/>
<accession>A0A2V4U9P2</accession>
<dbReference type="EMBL" id="QJSQ01000005">
    <property type="protein sequence ID" value="PYE24910.1"/>
    <property type="molecule type" value="Genomic_DNA"/>
</dbReference>
<gene>
    <name evidence="2" type="ORF">C7410_105135</name>
</gene>
<dbReference type="Pfam" id="PF00487">
    <property type="entry name" value="FA_desaturase"/>
    <property type="match status" value="1"/>
</dbReference>
<dbReference type="InterPro" id="IPR005804">
    <property type="entry name" value="FA_desaturase_dom"/>
</dbReference>
<comment type="caution">
    <text evidence="2">The sequence shown here is derived from an EMBL/GenBank/DDBJ whole genome shotgun (WGS) entry which is preliminary data.</text>
</comment>
<evidence type="ECO:0000313" key="3">
    <source>
        <dbReference type="Proteomes" id="UP000247772"/>
    </source>
</evidence>
<reference evidence="2 3" key="1">
    <citation type="submission" date="2018-06" db="EMBL/GenBank/DDBJ databases">
        <title>Genomic Encyclopedia of Type Strains, Phase IV (KMG-V): Genome sequencing to study the core and pangenomes of soil and plant-associated prokaryotes.</title>
        <authorList>
            <person name="Whitman W."/>
        </authorList>
    </citation>
    <scope>NUCLEOTIDE SEQUENCE [LARGE SCALE GENOMIC DNA]</scope>
    <source>
        <strain evidence="2 3">SRCL-318</strain>
    </source>
</reference>
<protein>
    <submittedName>
        <fullName evidence="2">Fatty acid desaturase</fullName>
    </submittedName>
</protein>
<sequence>MNYHVEHHMFPTIPFHALPSLHEVVKMDMPPPYRSSLAAYAEIIPALVRQARAPSYHVARPAPGRAEA</sequence>
<feature type="domain" description="Fatty acid desaturase" evidence="1">
    <location>
        <begin position="1"/>
        <end position="31"/>
    </location>
</feature>
<evidence type="ECO:0000313" key="2">
    <source>
        <dbReference type="EMBL" id="PYE24910.1"/>
    </source>
</evidence>